<dbReference type="Proteomes" id="UP001434883">
    <property type="component" value="Unassembled WGS sequence"/>
</dbReference>
<keyword evidence="2" id="KW-1185">Reference proteome</keyword>
<reference evidence="1 2" key="1">
    <citation type="submission" date="2021-06" db="EMBL/GenBank/DDBJ databases">
        <authorList>
            <person name="Palmer J.M."/>
        </authorList>
    </citation>
    <scope>NUCLEOTIDE SEQUENCE [LARGE SCALE GENOMIC DNA]</scope>
    <source>
        <strain evidence="1 2">XC_2019</strain>
        <tissue evidence="1">Muscle</tissue>
    </source>
</reference>
<proteinExistence type="predicted"/>
<gene>
    <name evidence="1" type="ORF">XENOCAPTIV_003926</name>
</gene>
<protein>
    <submittedName>
        <fullName evidence="1">Uncharacterized protein</fullName>
    </submittedName>
</protein>
<dbReference type="EMBL" id="JAHRIN010009810">
    <property type="protein sequence ID" value="MEQ2194855.1"/>
    <property type="molecule type" value="Genomic_DNA"/>
</dbReference>
<comment type="caution">
    <text evidence="1">The sequence shown here is derived from an EMBL/GenBank/DDBJ whole genome shotgun (WGS) entry which is preliminary data.</text>
</comment>
<organism evidence="1 2">
    <name type="scientific">Xenoophorus captivus</name>
    <dbReference type="NCBI Taxonomy" id="1517983"/>
    <lineage>
        <taxon>Eukaryota</taxon>
        <taxon>Metazoa</taxon>
        <taxon>Chordata</taxon>
        <taxon>Craniata</taxon>
        <taxon>Vertebrata</taxon>
        <taxon>Euteleostomi</taxon>
        <taxon>Actinopterygii</taxon>
        <taxon>Neopterygii</taxon>
        <taxon>Teleostei</taxon>
        <taxon>Neoteleostei</taxon>
        <taxon>Acanthomorphata</taxon>
        <taxon>Ovalentaria</taxon>
        <taxon>Atherinomorphae</taxon>
        <taxon>Cyprinodontiformes</taxon>
        <taxon>Goodeidae</taxon>
        <taxon>Xenoophorus</taxon>
    </lineage>
</organism>
<evidence type="ECO:0000313" key="1">
    <source>
        <dbReference type="EMBL" id="MEQ2194855.1"/>
    </source>
</evidence>
<name>A0ABV0QGD7_9TELE</name>
<accession>A0ABV0QGD7</accession>
<evidence type="ECO:0000313" key="2">
    <source>
        <dbReference type="Proteomes" id="UP001434883"/>
    </source>
</evidence>
<sequence length="77" mass="8462">MAPGGRSPSGMRNRTMVDLASAEKAEIKVEGKSQKLFLMTVQVQQCRRETVEKVYTQSNLVSQSENNSVWTSCIPGG</sequence>